<reference evidence="1" key="1">
    <citation type="submission" date="2018-05" db="EMBL/GenBank/DDBJ databases">
        <authorList>
            <person name="Lanie J.A."/>
            <person name="Ng W.-L."/>
            <person name="Kazmierczak K.M."/>
            <person name="Andrzejewski T.M."/>
            <person name="Davidsen T.M."/>
            <person name="Wayne K.J."/>
            <person name="Tettelin H."/>
            <person name="Glass J.I."/>
            <person name="Rusch D."/>
            <person name="Podicherti R."/>
            <person name="Tsui H.-C.T."/>
            <person name="Winkler M.E."/>
        </authorList>
    </citation>
    <scope>NUCLEOTIDE SEQUENCE</scope>
</reference>
<proteinExistence type="predicted"/>
<organism evidence="1">
    <name type="scientific">marine metagenome</name>
    <dbReference type="NCBI Taxonomy" id="408172"/>
    <lineage>
        <taxon>unclassified sequences</taxon>
        <taxon>metagenomes</taxon>
        <taxon>ecological metagenomes</taxon>
    </lineage>
</organism>
<protein>
    <recommendedName>
        <fullName evidence="2">DNA-binding protein</fullName>
    </recommendedName>
</protein>
<dbReference type="AlphaFoldDB" id="A0A381PN85"/>
<dbReference type="Pfam" id="PF09855">
    <property type="entry name" value="Zn_ribbon_13"/>
    <property type="match status" value="1"/>
</dbReference>
<sequence length="69" mass="7709">MKQQWVCGKCDSQEAETGTIRTTGDGASRYLNMQNQKFEYVSCVQCGYTDFFRSAGGGGWRNVLDVLTN</sequence>
<accession>A0A381PN85</accession>
<dbReference type="InterPro" id="IPR018652">
    <property type="entry name" value="DUF2082_NA-bd_Znr"/>
</dbReference>
<name>A0A381PN85_9ZZZZ</name>
<dbReference type="EMBL" id="UINC01001039">
    <property type="protein sequence ID" value="SUZ68486.1"/>
    <property type="molecule type" value="Genomic_DNA"/>
</dbReference>
<evidence type="ECO:0008006" key="2">
    <source>
        <dbReference type="Google" id="ProtNLM"/>
    </source>
</evidence>
<evidence type="ECO:0000313" key="1">
    <source>
        <dbReference type="EMBL" id="SUZ68486.1"/>
    </source>
</evidence>
<gene>
    <name evidence="1" type="ORF">METZ01_LOCUS21340</name>
</gene>